<organism evidence="1 2">
    <name type="scientific">Dipteronia dyeriana</name>
    <dbReference type="NCBI Taxonomy" id="168575"/>
    <lineage>
        <taxon>Eukaryota</taxon>
        <taxon>Viridiplantae</taxon>
        <taxon>Streptophyta</taxon>
        <taxon>Embryophyta</taxon>
        <taxon>Tracheophyta</taxon>
        <taxon>Spermatophyta</taxon>
        <taxon>Magnoliopsida</taxon>
        <taxon>eudicotyledons</taxon>
        <taxon>Gunneridae</taxon>
        <taxon>Pentapetalae</taxon>
        <taxon>rosids</taxon>
        <taxon>malvids</taxon>
        <taxon>Sapindales</taxon>
        <taxon>Sapindaceae</taxon>
        <taxon>Hippocastanoideae</taxon>
        <taxon>Acereae</taxon>
        <taxon>Dipteronia</taxon>
    </lineage>
</organism>
<protein>
    <submittedName>
        <fullName evidence="1">Uncharacterized protein</fullName>
    </submittedName>
</protein>
<proteinExistence type="predicted"/>
<dbReference type="InterPro" id="IPR050209">
    <property type="entry name" value="Rab_GTPases_membrane_traffic"/>
</dbReference>
<gene>
    <name evidence="1" type="ORF">Ddye_002181</name>
</gene>
<dbReference type="PANTHER" id="PTHR47979">
    <property type="entry name" value="DRAB11-RELATED"/>
    <property type="match status" value="1"/>
</dbReference>
<accession>A0AAD9XQF7</accession>
<sequence length="116" mass="13169">MAGYKLEDDYDYLFKLILISDYGVGKSNLLSRFTKTEFNLESKFIIGVKFATKSLTIDNLGRHYWPGKRTKTNSKERNGDHLGMSASTAFPAFYGVNPRWGNVGEAKQYVKKSESL</sequence>
<dbReference type="GO" id="GO:0003924">
    <property type="term" value="F:GTPase activity"/>
    <property type="evidence" value="ECO:0007669"/>
    <property type="project" value="InterPro"/>
</dbReference>
<dbReference type="InterPro" id="IPR027417">
    <property type="entry name" value="P-loop_NTPase"/>
</dbReference>
<evidence type="ECO:0000313" key="2">
    <source>
        <dbReference type="Proteomes" id="UP001280121"/>
    </source>
</evidence>
<dbReference type="Proteomes" id="UP001280121">
    <property type="component" value="Unassembled WGS sequence"/>
</dbReference>
<dbReference type="EMBL" id="JANJYI010000001">
    <property type="protein sequence ID" value="KAK2663607.1"/>
    <property type="molecule type" value="Genomic_DNA"/>
</dbReference>
<reference evidence="1" key="1">
    <citation type="journal article" date="2023" name="Plant J.">
        <title>Genome sequences and population genomics provide insights into the demographic history, inbreeding, and mutation load of two 'living fossil' tree species of Dipteronia.</title>
        <authorList>
            <person name="Feng Y."/>
            <person name="Comes H.P."/>
            <person name="Chen J."/>
            <person name="Zhu S."/>
            <person name="Lu R."/>
            <person name="Zhang X."/>
            <person name="Li P."/>
            <person name="Qiu J."/>
            <person name="Olsen K.M."/>
            <person name="Qiu Y."/>
        </authorList>
    </citation>
    <scope>NUCLEOTIDE SEQUENCE</scope>
    <source>
        <strain evidence="1">KIB01</strain>
    </source>
</reference>
<comment type="caution">
    <text evidence="1">The sequence shown here is derived from an EMBL/GenBank/DDBJ whole genome shotgun (WGS) entry which is preliminary data.</text>
</comment>
<evidence type="ECO:0000313" key="1">
    <source>
        <dbReference type="EMBL" id="KAK2663607.1"/>
    </source>
</evidence>
<dbReference type="InterPro" id="IPR001806">
    <property type="entry name" value="Small_GTPase"/>
</dbReference>
<dbReference type="PROSITE" id="PS51419">
    <property type="entry name" value="RAB"/>
    <property type="match status" value="1"/>
</dbReference>
<dbReference type="Pfam" id="PF00071">
    <property type="entry name" value="Ras"/>
    <property type="match status" value="1"/>
</dbReference>
<name>A0AAD9XQF7_9ROSI</name>
<dbReference type="SUPFAM" id="SSF52540">
    <property type="entry name" value="P-loop containing nucleoside triphosphate hydrolases"/>
    <property type="match status" value="1"/>
</dbReference>
<dbReference type="AlphaFoldDB" id="A0AAD9XQF7"/>
<dbReference type="PRINTS" id="PR00449">
    <property type="entry name" value="RASTRNSFRMNG"/>
</dbReference>
<dbReference type="GO" id="GO:0005525">
    <property type="term" value="F:GTP binding"/>
    <property type="evidence" value="ECO:0007669"/>
    <property type="project" value="InterPro"/>
</dbReference>
<dbReference type="Gene3D" id="3.40.50.300">
    <property type="entry name" value="P-loop containing nucleotide triphosphate hydrolases"/>
    <property type="match status" value="1"/>
</dbReference>
<keyword evidence="2" id="KW-1185">Reference proteome</keyword>